<feature type="region of interest" description="Disordered" evidence="1">
    <location>
        <begin position="1"/>
        <end position="34"/>
    </location>
</feature>
<dbReference type="PRINTS" id="PR01217">
    <property type="entry name" value="PRICHEXTENSN"/>
</dbReference>
<name>A0A9P6VUS6_RHOMI</name>
<protein>
    <submittedName>
        <fullName evidence="2">Uncharacterized protein</fullName>
    </submittedName>
</protein>
<keyword evidence="3" id="KW-1185">Reference proteome</keyword>
<feature type="compositionally biased region" description="Low complexity" evidence="1">
    <location>
        <begin position="157"/>
        <end position="169"/>
    </location>
</feature>
<feature type="compositionally biased region" description="Low complexity" evidence="1">
    <location>
        <begin position="1"/>
        <end position="21"/>
    </location>
</feature>
<feature type="region of interest" description="Disordered" evidence="1">
    <location>
        <begin position="147"/>
        <end position="225"/>
    </location>
</feature>
<dbReference type="AlphaFoldDB" id="A0A9P6VUS6"/>
<accession>A0A9P6VUS6</accession>
<feature type="region of interest" description="Disordered" evidence="1">
    <location>
        <begin position="96"/>
        <end position="120"/>
    </location>
</feature>
<comment type="caution">
    <text evidence="2">The sequence shown here is derived from an EMBL/GenBank/DDBJ whole genome shotgun (WGS) entry which is preliminary data.</text>
</comment>
<feature type="compositionally biased region" description="Low complexity" evidence="1">
    <location>
        <begin position="211"/>
        <end position="220"/>
    </location>
</feature>
<sequence length="321" mass="32823">MPAVSSPSSSSSASAMTSGAPRSSASPYAGRRRRVSSLAADPALSSLGAIYVGWQAGERDPAPLCCPRLAKRSLVRKYGPDAVGYLAVAPQDVVAAPPSKAGTTTSAAAKGSQLDRFPPRPLPSSFNLATSALLSYPSTTTTTIPLSALPPLPPLESSPSTCSASEPTLLLPPLPPTPSFLPPHAHSPSTPPELLLQQATSVSVSSPQFAPTPSETAAPPEFDPGEFLNTSLALFQSGGGAGSVNSSQPPSPTLVFPSLPPIAPPPSQQFAFVAEPFAPLALGKLDTVLEDDYDESLWSAGEDPLGSSAATDVTSEASWAW</sequence>
<feature type="compositionally biased region" description="Polar residues" evidence="1">
    <location>
        <begin position="308"/>
        <end position="321"/>
    </location>
</feature>
<dbReference type="Proteomes" id="UP000777482">
    <property type="component" value="Unassembled WGS sequence"/>
</dbReference>
<feature type="compositionally biased region" description="Polar residues" evidence="1">
    <location>
        <begin position="197"/>
        <end position="209"/>
    </location>
</feature>
<proteinExistence type="predicted"/>
<evidence type="ECO:0000313" key="2">
    <source>
        <dbReference type="EMBL" id="KAG0654419.1"/>
    </source>
</evidence>
<dbReference type="OrthoDB" id="2530449at2759"/>
<feature type="compositionally biased region" description="Low complexity" evidence="1">
    <location>
        <begin position="96"/>
        <end position="112"/>
    </location>
</feature>
<gene>
    <name evidence="2" type="ORF">C6P46_001746</name>
</gene>
<feature type="compositionally biased region" description="Pro residues" evidence="1">
    <location>
        <begin position="170"/>
        <end position="181"/>
    </location>
</feature>
<evidence type="ECO:0000256" key="1">
    <source>
        <dbReference type="SAM" id="MobiDB-lite"/>
    </source>
</evidence>
<evidence type="ECO:0000313" key="3">
    <source>
        <dbReference type="Proteomes" id="UP000777482"/>
    </source>
</evidence>
<organism evidence="2 3">
    <name type="scientific">Rhodotorula mucilaginosa</name>
    <name type="common">Yeast</name>
    <name type="synonym">Rhodotorula rubra</name>
    <dbReference type="NCBI Taxonomy" id="5537"/>
    <lineage>
        <taxon>Eukaryota</taxon>
        <taxon>Fungi</taxon>
        <taxon>Dikarya</taxon>
        <taxon>Basidiomycota</taxon>
        <taxon>Pucciniomycotina</taxon>
        <taxon>Microbotryomycetes</taxon>
        <taxon>Sporidiobolales</taxon>
        <taxon>Sporidiobolaceae</taxon>
        <taxon>Rhodotorula</taxon>
    </lineage>
</organism>
<reference evidence="2 3" key="1">
    <citation type="submission" date="2020-11" db="EMBL/GenBank/DDBJ databases">
        <title>Kefir isolates.</title>
        <authorList>
            <person name="Marcisauskas S."/>
            <person name="Kim Y."/>
            <person name="Blasche S."/>
        </authorList>
    </citation>
    <scope>NUCLEOTIDE SEQUENCE [LARGE SCALE GENOMIC DNA]</scope>
    <source>
        <strain evidence="2 3">KR</strain>
    </source>
</reference>
<dbReference type="EMBL" id="PUHQ01000150">
    <property type="protein sequence ID" value="KAG0654419.1"/>
    <property type="molecule type" value="Genomic_DNA"/>
</dbReference>
<feature type="region of interest" description="Disordered" evidence="1">
    <location>
        <begin position="297"/>
        <end position="321"/>
    </location>
</feature>